<reference evidence="1" key="1">
    <citation type="journal article" date="2017" name="Genome Announc.">
        <title>Twelve Complete Reference Genomes of Clinical Isolates in the Capnocytophaga Genus.</title>
        <authorList>
            <person name="Villarma A."/>
            <person name="Gulvik C.A."/>
            <person name="Rowe L.A."/>
            <person name="Sheth M."/>
            <person name="Juieng P."/>
            <person name="Nicholson A.C."/>
            <person name="Loparev V.N."/>
            <person name="McQuiston J.R."/>
        </authorList>
    </citation>
    <scope>NUCLEOTIDE SEQUENCE</scope>
    <source>
        <strain evidence="1">H1496</strain>
    </source>
</reference>
<keyword evidence="4" id="KW-1185">Reference proteome</keyword>
<dbReference type="Proteomes" id="UP001324270">
    <property type="component" value="Unassembled WGS sequence"/>
</dbReference>
<evidence type="ECO:0000313" key="4">
    <source>
        <dbReference type="Proteomes" id="UP001324270"/>
    </source>
</evidence>
<evidence type="ECO:0008006" key="5">
    <source>
        <dbReference type="Google" id="ProtNLM"/>
    </source>
</evidence>
<dbReference type="EMBL" id="CP022386">
    <property type="protein sequence ID" value="ATA86816.1"/>
    <property type="molecule type" value="Genomic_DNA"/>
</dbReference>
<dbReference type="KEGG" id="cgh:CGC50_06350"/>
<accession>A0A250FS60</accession>
<dbReference type="OMA" id="EVFKMLR"/>
<evidence type="ECO:0000313" key="1">
    <source>
        <dbReference type="EMBL" id="ATA86816.1"/>
    </source>
</evidence>
<dbReference type="EMBL" id="JAYKBV010000033">
    <property type="protein sequence ID" value="MEB3041812.1"/>
    <property type="molecule type" value="Genomic_DNA"/>
</dbReference>
<protein>
    <recommendedName>
        <fullName evidence="5">Toxin-antitoxin system, antitoxin component, PHD family</fullName>
    </recommendedName>
</protein>
<dbReference type="RefSeq" id="WP_002667544.1">
    <property type="nucleotide sequence ID" value="NZ_CAJPPZ010000062.1"/>
</dbReference>
<reference evidence="2 4" key="3">
    <citation type="submission" date="2023-12" db="EMBL/GenBank/DDBJ databases">
        <title>Genomic sequences of Capnocytophaga and Parvimonas strains.</title>
        <authorList>
            <person name="Watt R.M."/>
            <person name="Wang M."/>
            <person name="Yang T."/>
            <person name="Tong W.M."/>
        </authorList>
    </citation>
    <scope>NUCLEOTIDE SEQUENCE [LARGE SCALE GENOMIC DNA]</scope>
    <source>
        <strain evidence="2 4">CCUG 13156</strain>
    </source>
</reference>
<gene>
    <name evidence="1" type="ORF">CGC50_06350</name>
    <name evidence="2" type="ORF">VJJ49_14100</name>
</gene>
<evidence type="ECO:0000313" key="2">
    <source>
        <dbReference type="EMBL" id="MEB3041812.1"/>
    </source>
</evidence>
<name>A0A250FS60_9FLAO</name>
<sequence>MTTTTLSPSEPHFLTDKQGNTIYAVLPIDQYHQMLDIVRSYEMGDDLLTEEDIKEITISREQLKMGLGIKNEDVFKEIEEKRKKGWK</sequence>
<organism evidence="1 3">
    <name type="scientific">Capnocytophaga gingivalis</name>
    <dbReference type="NCBI Taxonomy" id="1017"/>
    <lineage>
        <taxon>Bacteria</taxon>
        <taxon>Pseudomonadati</taxon>
        <taxon>Bacteroidota</taxon>
        <taxon>Flavobacteriia</taxon>
        <taxon>Flavobacteriales</taxon>
        <taxon>Flavobacteriaceae</taxon>
        <taxon>Capnocytophaga</taxon>
    </lineage>
</organism>
<reference evidence="3" key="2">
    <citation type="submission" date="2017-06" db="EMBL/GenBank/DDBJ databases">
        <title>Capnocytophaga spp. assemblies.</title>
        <authorList>
            <person name="Gulvik C.A."/>
        </authorList>
    </citation>
    <scope>NUCLEOTIDE SEQUENCE [LARGE SCALE GENOMIC DNA]</scope>
    <source>
        <strain evidence="3">H1496</strain>
    </source>
</reference>
<dbReference type="Proteomes" id="UP000217250">
    <property type="component" value="Chromosome"/>
</dbReference>
<dbReference type="AlphaFoldDB" id="A0A250FS60"/>
<evidence type="ECO:0000313" key="3">
    <source>
        <dbReference type="Proteomes" id="UP000217250"/>
    </source>
</evidence>
<dbReference type="OrthoDB" id="1151462at2"/>
<dbReference type="GeneID" id="84808178"/>
<proteinExistence type="predicted"/>